<protein>
    <submittedName>
        <fullName evidence="2">Uncharacterized protein</fullName>
    </submittedName>
</protein>
<dbReference type="AlphaFoldDB" id="A0A4P9VUK7"/>
<name>A0A4P9VUK7_9FUNG</name>
<dbReference type="EMBL" id="ML001442">
    <property type="protein sequence ID" value="RKO83271.1"/>
    <property type="molecule type" value="Genomic_DNA"/>
</dbReference>
<evidence type="ECO:0000313" key="2">
    <source>
        <dbReference type="EMBL" id="RKO83271.1"/>
    </source>
</evidence>
<reference evidence="3" key="1">
    <citation type="journal article" date="2018" name="Nat. Microbiol.">
        <title>Leveraging single-cell genomics to expand the fungal tree of life.</title>
        <authorList>
            <person name="Ahrendt S.R."/>
            <person name="Quandt C.A."/>
            <person name="Ciobanu D."/>
            <person name="Clum A."/>
            <person name="Salamov A."/>
            <person name="Andreopoulos B."/>
            <person name="Cheng J.F."/>
            <person name="Woyke T."/>
            <person name="Pelin A."/>
            <person name="Henrissat B."/>
            <person name="Reynolds N.K."/>
            <person name="Benny G.L."/>
            <person name="Smith M.E."/>
            <person name="James T.Y."/>
            <person name="Grigoriev I.V."/>
        </authorList>
    </citation>
    <scope>NUCLEOTIDE SEQUENCE [LARGE SCALE GENOMIC DNA]</scope>
</reference>
<evidence type="ECO:0000256" key="1">
    <source>
        <dbReference type="SAM" id="Coils"/>
    </source>
</evidence>
<keyword evidence="1" id="KW-0175">Coiled coil</keyword>
<gene>
    <name evidence="2" type="ORF">BDK51DRAFT_48765</name>
</gene>
<sequence length="101" mass="11409">MRKALEKKESELETAKATTAEAKLRFVTLQAKFDKLGRKLQKVDAVAWSSLKEWRRNLDKVKVLEEALQQKESELENLRRDAGLEILTAKSLTATAEPAAV</sequence>
<keyword evidence="3" id="KW-1185">Reference proteome</keyword>
<accession>A0A4P9VUK7</accession>
<dbReference type="Proteomes" id="UP000269721">
    <property type="component" value="Unassembled WGS sequence"/>
</dbReference>
<feature type="coiled-coil region" evidence="1">
    <location>
        <begin position="51"/>
        <end position="81"/>
    </location>
</feature>
<evidence type="ECO:0000313" key="3">
    <source>
        <dbReference type="Proteomes" id="UP000269721"/>
    </source>
</evidence>
<organism evidence="2 3">
    <name type="scientific">Blyttiomyces helicus</name>
    <dbReference type="NCBI Taxonomy" id="388810"/>
    <lineage>
        <taxon>Eukaryota</taxon>
        <taxon>Fungi</taxon>
        <taxon>Fungi incertae sedis</taxon>
        <taxon>Chytridiomycota</taxon>
        <taxon>Chytridiomycota incertae sedis</taxon>
        <taxon>Chytridiomycetes</taxon>
        <taxon>Chytridiomycetes incertae sedis</taxon>
        <taxon>Blyttiomyces</taxon>
    </lineage>
</organism>
<proteinExistence type="predicted"/>